<dbReference type="InterPro" id="IPR004948">
    <property type="entry name" value="Nuc-triphosphatase_THEP1"/>
</dbReference>
<gene>
    <name evidence="1" type="ORF">SCF082_LOCUS51044</name>
</gene>
<sequence length="259" mass="27396">MAEGAGGSEADSPDQVAGIDGSWAFSAQYFIVSGLPGCGKTSFLQRSATRFHEKGLKVKGILAPHGPDGAGDGRRSLRLLKLLSSSEVLPFQLDCAPGEGGKTSEREDGLEIMGIRIGNFTFDPGAFAAAQYELESCKDRQGPEGCADWIFIDEIGPLELRRKEGLEPALGDLLRAARAGELGPPQSRFMIVVRPSLRDQVVETYLQLDPPGGDSPGSGFFTLAPEAQAAAAAAMVVDVDPGEDPDALIERLAQLPPLF</sequence>
<accession>A0ABP0SC01</accession>
<name>A0ABP0SC01_9DINO</name>
<dbReference type="InterPro" id="IPR027417">
    <property type="entry name" value="P-loop_NTPase"/>
</dbReference>
<evidence type="ECO:0000313" key="2">
    <source>
        <dbReference type="Proteomes" id="UP001642464"/>
    </source>
</evidence>
<keyword evidence="2" id="KW-1185">Reference proteome</keyword>
<organism evidence="1 2">
    <name type="scientific">Durusdinium trenchii</name>
    <dbReference type="NCBI Taxonomy" id="1381693"/>
    <lineage>
        <taxon>Eukaryota</taxon>
        <taxon>Sar</taxon>
        <taxon>Alveolata</taxon>
        <taxon>Dinophyceae</taxon>
        <taxon>Suessiales</taxon>
        <taxon>Symbiodiniaceae</taxon>
        <taxon>Durusdinium</taxon>
    </lineage>
</organism>
<dbReference type="Gene3D" id="3.40.50.300">
    <property type="entry name" value="P-loop containing nucleotide triphosphate hydrolases"/>
    <property type="match status" value="1"/>
</dbReference>
<comment type="caution">
    <text evidence="1">The sequence shown here is derived from an EMBL/GenBank/DDBJ whole genome shotgun (WGS) entry which is preliminary data.</text>
</comment>
<reference evidence="1 2" key="1">
    <citation type="submission" date="2024-02" db="EMBL/GenBank/DDBJ databases">
        <authorList>
            <person name="Chen Y."/>
            <person name="Shah S."/>
            <person name="Dougan E. K."/>
            <person name="Thang M."/>
            <person name="Chan C."/>
        </authorList>
    </citation>
    <scope>NUCLEOTIDE SEQUENCE [LARGE SCALE GENOMIC DNA]</scope>
</reference>
<dbReference type="Pfam" id="PF03266">
    <property type="entry name" value="NTPase_1"/>
    <property type="match status" value="1"/>
</dbReference>
<dbReference type="SUPFAM" id="SSF52540">
    <property type="entry name" value="P-loop containing nucleoside triphosphate hydrolases"/>
    <property type="match status" value="1"/>
</dbReference>
<proteinExistence type="predicted"/>
<evidence type="ECO:0000313" key="1">
    <source>
        <dbReference type="EMBL" id="CAK9109869.1"/>
    </source>
</evidence>
<dbReference type="Proteomes" id="UP001642464">
    <property type="component" value="Unassembled WGS sequence"/>
</dbReference>
<dbReference type="EMBL" id="CAXAMM010043395">
    <property type="protein sequence ID" value="CAK9109869.1"/>
    <property type="molecule type" value="Genomic_DNA"/>
</dbReference>
<protein>
    <submittedName>
        <fullName evidence="1">Nucleoside-triphosphatase THEP1 (NTPase THEP1) (Nucleoside triphosphate phosphohydrolase)</fullName>
    </submittedName>
</protein>